<name>A0A062V6U1_9EURY</name>
<reference evidence="3 4" key="1">
    <citation type="journal article" date="2013" name="Nature">
        <title>Anaerobic oxidation of methane coupled to nitrate reduction in a novel archaeal lineage.</title>
        <authorList>
            <person name="Haroon M.F."/>
            <person name="Hu S."/>
            <person name="Shi Y."/>
            <person name="Imelfort M."/>
            <person name="Keller J."/>
            <person name="Hugenholtz P."/>
            <person name="Yuan Z."/>
            <person name="Tyson G.W."/>
        </authorList>
    </citation>
    <scope>NUCLEOTIDE SEQUENCE [LARGE SCALE GENOMIC DNA]</scope>
    <source>
        <strain evidence="3 4">ANME-2d</strain>
    </source>
</reference>
<keyword evidence="1 3" id="KW-0808">Transferase</keyword>
<dbReference type="RefSeq" id="WP_052368696.1">
    <property type="nucleotide sequence ID" value="NZ_JMIY01000003.1"/>
</dbReference>
<evidence type="ECO:0000313" key="4">
    <source>
        <dbReference type="Proteomes" id="UP000027153"/>
    </source>
</evidence>
<dbReference type="OrthoDB" id="1018at2157"/>
<keyword evidence="4" id="KW-1185">Reference proteome</keyword>
<evidence type="ECO:0000259" key="2">
    <source>
        <dbReference type="Pfam" id="PF08241"/>
    </source>
</evidence>
<dbReference type="Gene3D" id="3.40.50.150">
    <property type="entry name" value="Vaccinia Virus protein VP39"/>
    <property type="match status" value="1"/>
</dbReference>
<dbReference type="InterPro" id="IPR029063">
    <property type="entry name" value="SAM-dependent_MTases_sf"/>
</dbReference>
<evidence type="ECO:0000313" key="3">
    <source>
        <dbReference type="EMBL" id="KCZ72303.1"/>
    </source>
</evidence>
<comment type="caution">
    <text evidence="3">The sequence shown here is derived from an EMBL/GenBank/DDBJ whole genome shotgun (WGS) entry which is preliminary data.</text>
</comment>
<dbReference type="CDD" id="cd02440">
    <property type="entry name" value="AdoMet_MTases"/>
    <property type="match status" value="1"/>
</dbReference>
<feature type="domain" description="Methyltransferase type 11" evidence="2">
    <location>
        <begin position="68"/>
        <end position="163"/>
    </location>
</feature>
<keyword evidence="3" id="KW-0489">Methyltransferase</keyword>
<dbReference type="InterPro" id="IPR013216">
    <property type="entry name" value="Methyltransf_11"/>
</dbReference>
<dbReference type="PANTHER" id="PTHR44068:SF11">
    <property type="entry name" value="GERANYL DIPHOSPHATE 2-C-METHYLTRANSFERASE"/>
    <property type="match status" value="1"/>
</dbReference>
<proteinExistence type="predicted"/>
<dbReference type="GO" id="GO:0032259">
    <property type="term" value="P:methylation"/>
    <property type="evidence" value="ECO:0007669"/>
    <property type="project" value="UniProtKB-KW"/>
</dbReference>
<evidence type="ECO:0000256" key="1">
    <source>
        <dbReference type="ARBA" id="ARBA00022679"/>
    </source>
</evidence>
<gene>
    <name evidence="3" type="ORF">ANME2D_01709</name>
</gene>
<protein>
    <submittedName>
        <fullName evidence="3">Methyltransferase family protein</fullName>
    </submittedName>
</protein>
<sequence length="260" mass="30179">MTASKESNVVTLEAIRQYWNEHIHDLKIARHTVGTQGFFKDLEQYRFEKLDYLPKIVDFSRYKGKNILEIGCGVGIDLIRFARMGARVSGVDIAERSIELAKKNFAFNGVDGDLRVMNGEELSFDDNSFDAVYAHGVIQYTAKDEKMIDEIFRVLKPGGEAIIMVYNRYSWLNVMSKLFKTELEHEDAPVLNKYSIWQIQKMLYKFSEVRIIPERFPVKTRLHNGLKANVFNDVFVPLFNVIPRSIVRPVGWHIMVFAYK</sequence>
<dbReference type="Proteomes" id="UP000027153">
    <property type="component" value="Unassembled WGS sequence"/>
</dbReference>
<organism evidence="3 4">
    <name type="scientific">Candidatus Methanoperedens nitratireducens</name>
    <dbReference type="NCBI Taxonomy" id="1392998"/>
    <lineage>
        <taxon>Archaea</taxon>
        <taxon>Methanobacteriati</taxon>
        <taxon>Methanobacteriota</taxon>
        <taxon>Stenosarchaea group</taxon>
        <taxon>Methanomicrobia</taxon>
        <taxon>Methanosarcinales</taxon>
        <taxon>ANME-2 cluster</taxon>
        <taxon>Candidatus Methanoperedentaceae</taxon>
        <taxon>Candidatus Methanoperedens</taxon>
    </lineage>
</organism>
<dbReference type="EMBL" id="JMIY01000003">
    <property type="protein sequence ID" value="KCZ72303.1"/>
    <property type="molecule type" value="Genomic_DNA"/>
</dbReference>
<dbReference type="PANTHER" id="PTHR44068">
    <property type="entry name" value="ZGC:194242"/>
    <property type="match status" value="1"/>
</dbReference>
<dbReference type="AlphaFoldDB" id="A0A062V6U1"/>
<dbReference type="Pfam" id="PF08241">
    <property type="entry name" value="Methyltransf_11"/>
    <property type="match status" value="1"/>
</dbReference>
<dbReference type="SUPFAM" id="SSF53335">
    <property type="entry name" value="S-adenosyl-L-methionine-dependent methyltransferases"/>
    <property type="match status" value="1"/>
</dbReference>
<dbReference type="GO" id="GO:0008757">
    <property type="term" value="F:S-adenosylmethionine-dependent methyltransferase activity"/>
    <property type="evidence" value="ECO:0007669"/>
    <property type="project" value="InterPro"/>
</dbReference>
<accession>A0A062V6U1</accession>
<dbReference type="InterPro" id="IPR050447">
    <property type="entry name" value="Erg6_SMT_methyltransf"/>
</dbReference>